<protein>
    <submittedName>
        <fullName evidence="2">Uncharacterized protein</fullName>
    </submittedName>
</protein>
<accession>W3WVI9</accession>
<evidence type="ECO:0000313" key="3">
    <source>
        <dbReference type="Proteomes" id="UP000030651"/>
    </source>
</evidence>
<dbReference type="AlphaFoldDB" id="W3WVI9"/>
<proteinExistence type="predicted"/>
<dbReference type="RefSeq" id="XP_007836694.1">
    <property type="nucleotide sequence ID" value="XM_007838503.1"/>
</dbReference>
<dbReference type="EMBL" id="KI912115">
    <property type="protein sequence ID" value="ETS77860.1"/>
    <property type="molecule type" value="Genomic_DNA"/>
</dbReference>
<sequence length="739" mass="78286">MASQNSVPTGPSFAIKRRPVSIAHRSPAQPASSLPLSQLPSPQPSTNLLDFQDISRGSQRQSTSSASDCPSTGVANSENASGLPTPPPSATSGISQSFRASPEFQSAPVFFAPLETSSLPTPPPSAKPEQSYFSLPPSSTAERTPDVPPRPTNPTSSTRQTGPAPAGPRPAFTSHPSNSSNGANLDAGTPHPVYRSKTQRFRDGVNKYCNKETANRAYSNGIELLGKTSDRLGRIIDPLMPVLSVTNPDFASTYQQINQAGAQGSILPLVGALAQVTLNDNTEMDAGTAQPFLDILNQQQAALGTSSGEFDPSGYIAALMQNGASGVNADVINSYIQQQSNAAMASFQANVTNMQGGSSVQNPFLDLMAAAQSGDSTQLINQIILQQQQQQQAAMANLAAWGSMPTNPVTGGPSGPASFAQEATPTNGPTAASQSPNNTAPGEQNDQTSSVPPAQSSTSPGSQDQRQEWTRQSIPKFGIGNISLPVNNNLRVSAHNVLAGELADLSGYFEMKLLYSSRQVVDEMASMQELRSDDDMTILEPCAMTDFGIPCGGVSVSCALAMNEPDDEGLIPAMYRVLVQSPYGHGISLSYFVAAENLHALETAAKTFMVSSISWVDRATLCDSIVEKLVGKWRWGEETPLIDLGDGFQREWKQLTFTADGRYQYQKGGGTTSSTQDAAEAGPESGPLNGRFEAFEYRDGPIHLVLTEDHTSGVEVQEILLSKGSMTVKGKIYCKIAAL</sequence>
<keyword evidence="3" id="KW-1185">Reference proteome</keyword>
<feature type="region of interest" description="Disordered" evidence="1">
    <location>
        <begin position="404"/>
        <end position="469"/>
    </location>
</feature>
<organism evidence="2 3">
    <name type="scientific">Pestalotiopsis fici (strain W106-1 / CGMCC3.15140)</name>
    <dbReference type="NCBI Taxonomy" id="1229662"/>
    <lineage>
        <taxon>Eukaryota</taxon>
        <taxon>Fungi</taxon>
        <taxon>Dikarya</taxon>
        <taxon>Ascomycota</taxon>
        <taxon>Pezizomycotina</taxon>
        <taxon>Sordariomycetes</taxon>
        <taxon>Xylariomycetidae</taxon>
        <taxon>Amphisphaeriales</taxon>
        <taxon>Sporocadaceae</taxon>
        <taxon>Pestalotiopsis</taxon>
    </lineage>
</organism>
<feature type="compositionally biased region" description="Polar residues" evidence="1">
    <location>
        <begin position="131"/>
        <end position="142"/>
    </location>
</feature>
<feature type="compositionally biased region" description="Low complexity" evidence="1">
    <location>
        <begin position="26"/>
        <end position="40"/>
    </location>
</feature>
<dbReference type="GeneID" id="19274935"/>
<feature type="region of interest" description="Disordered" evidence="1">
    <location>
        <begin position="114"/>
        <end position="199"/>
    </location>
</feature>
<feature type="compositionally biased region" description="Polar residues" evidence="1">
    <location>
        <begin position="174"/>
        <end position="183"/>
    </location>
</feature>
<feature type="region of interest" description="Disordered" evidence="1">
    <location>
        <begin position="666"/>
        <end position="685"/>
    </location>
</feature>
<name>W3WVI9_PESFW</name>
<dbReference type="InParanoid" id="W3WVI9"/>
<dbReference type="KEGG" id="pfy:PFICI_09922"/>
<gene>
    <name evidence="2" type="ORF">PFICI_09922</name>
</gene>
<feature type="compositionally biased region" description="Polar residues" evidence="1">
    <location>
        <begin position="90"/>
        <end position="99"/>
    </location>
</feature>
<feature type="compositionally biased region" description="Polar residues" evidence="1">
    <location>
        <begin position="421"/>
        <end position="464"/>
    </location>
</feature>
<dbReference type="OrthoDB" id="4770321at2759"/>
<feature type="region of interest" description="Disordered" evidence="1">
    <location>
        <begin position="1"/>
        <end position="101"/>
    </location>
</feature>
<feature type="compositionally biased region" description="Polar residues" evidence="1">
    <location>
        <begin position="55"/>
        <end position="82"/>
    </location>
</feature>
<dbReference type="Proteomes" id="UP000030651">
    <property type="component" value="Unassembled WGS sequence"/>
</dbReference>
<evidence type="ECO:0000313" key="2">
    <source>
        <dbReference type="EMBL" id="ETS77860.1"/>
    </source>
</evidence>
<reference evidence="3" key="1">
    <citation type="journal article" date="2015" name="BMC Genomics">
        <title>Genomic and transcriptomic analysis of the endophytic fungus Pestalotiopsis fici reveals its lifestyle and high potential for synthesis of natural products.</title>
        <authorList>
            <person name="Wang X."/>
            <person name="Zhang X."/>
            <person name="Liu L."/>
            <person name="Xiang M."/>
            <person name="Wang W."/>
            <person name="Sun X."/>
            <person name="Che Y."/>
            <person name="Guo L."/>
            <person name="Liu G."/>
            <person name="Guo L."/>
            <person name="Wang C."/>
            <person name="Yin W.B."/>
            <person name="Stadler M."/>
            <person name="Zhang X."/>
            <person name="Liu X."/>
        </authorList>
    </citation>
    <scope>NUCLEOTIDE SEQUENCE [LARGE SCALE GENOMIC DNA]</scope>
    <source>
        <strain evidence="3">W106-1 / CGMCC3.15140</strain>
    </source>
</reference>
<dbReference type="HOGENOM" id="CLU_375563_0_0_1"/>
<evidence type="ECO:0000256" key="1">
    <source>
        <dbReference type="SAM" id="MobiDB-lite"/>
    </source>
</evidence>